<comment type="caution">
    <text evidence="2">The sequence shown here is derived from an EMBL/GenBank/DDBJ whole genome shotgun (WGS) entry which is preliminary data.</text>
</comment>
<feature type="region of interest" description="Disordered" evidence="1">
    <location>
        <begin position="210"/>
        <end position="232"/>
    </location>
</feature>
<dbReference type="AlphaFoldDB" id="A0A645F802"/>
<reference evidence="2" key="1">
    <citation type="submission" date="2019-08" db="EMBL/GenBank/DDBJ databases">
        <authorList>
            <person name="Kucharzyk K."/>
            <person name="Murdoch R.W."/>
            <person name="Higgins S."/>
            <person name="Loffler F."/>
        </authorList>
    </citation>
    <scope>NUCLEOTIDE SEQUENCE</scope>
</reference>
<name>A0A645F802_9ZZZZ</name>
<dbReference type="EMBL" id="VSSQ01056502">
    <property type="protein sequence ID" value="MPN10357.1"/>
    <property type="molecule type" value="Genomic_DNA"/>
</dbReference>
<accession>A0A645F802</accession>
<sequence>MIGCWADRFGALLDGWFYDGCACLNLTEEDLDRWYATSRRSNPNAAVAFNNAGYDMEVEAAISSRDDYFAGEATLLKEGLPLQGWREPENAYPSGQWSRGGETFAVGEGFCPHSRFVPGNERMLWHVLTPIDAFWYHGGNVDWLQNQPYSRYLNPATLPPGEMEPPLYSDRELRTLLDGFRSAGAAVTLNVAIRMNGSFGERTVEQLQRLRRTDPIPSSIATPEKENKEKCQ</sequence>
<organism evidence="2">
    <name type="scientific">bioreactor metagenome</name>
    <dbReference type="NCBI Taxonomy" id="1076179"/>
    <lineage>
        <taxon>unclassified sequences</taxon>
        <taxon>metagenomes</taxon>
        <taxon>ecological metagenomes</taxon>
    </lineage>
</organism>
<proteinExistence type="predicted"/>
<feature type="compositionally biased region" description="Basic and acidic residues" evidence="1">
    <location>
        <begin position="223"/>
        <end position="232"/>
    </location>
</feature>
<evidence type="ECO:0000313" key="2">
    <source>
        <dbReference type="EMBL" id="MPN10357.1"/>
    </source>
</evidence>
<protein>
    <submittedName>
        <fullName evidence="2">Uncharacterized protein</fullName>
    </submittedName>
</protein>
<dbReference type="Gene3D" id="3.20.20.80">
    <property type="entry name" value="Glycosidases"/>
    <property type="match status" value="1"/>
</dbReference>
<gene>
    <name evidence="2" type="ORF">SDC9_157652</name>
</gene>
<evidence type="ECO:0000256" key="1">
    <source>
        <dbReference type="SAM" id="MobiDB-lite"/>
    </source>
</evidence>